<proteinExistence type="predicted"/>
<sequence>METMQTIRLWFKKEGLAKYISHLDLVRCMARALKRSGLPVWYTQGFNPHIYLTFALPLSLGQESECEIMQFRLVEELPLNEVKDRLNAALPAGLQVLAAALPQQDLQAIAAADYRVSLEGAPGLAERFLAFARQPQIKTLKRSKKGPKEVDIRPLVLACDGEEGEGGRALLSLRLAAGGQQNLNPALLVDAYCAQSGESAKTASIRRTALYDGAGAPFC</sequence>
<reference evidence="2 5" key="3">
    <citation type="journal article" date="2019" name="Nat. Med.">
        <title>A library of human gut bacterial isolates paired with longitudinal multiomics data enables mechanistic microbiome research.</title>
        <authorList>
            <person name="Poyet M."/>
            <person name="Groussin M."/>
            <person name="Gibbons S.M."/>
            <person name="Avila-Pacheco J."/>
            <person name="Jiang X."/>
            <person name="Kearney S.M."/>
            <person name="Perrotta A.R."/>
            <person name="Berdy B."/>
            <person name="Zhao S."/>
            <person name="Lieberman T.D."/>
            <person name="Swanson P.K."/>
            <person name="Smith M."/>
            <person name="Roesemann S."/>
            <person name="Alexander J.E."/>
            <person name="Rich S.A."/>
            <person name="Livny J."/>
            <person name="Vlamakis H."/>
            <person name="Clish C."/>
            <person name="Bullock K."/>
            <person name="Deik A."/>
            <person name="Scott J."/>
            <person name="Pierce K.A."/>
            <person name="Xavier R.J."/>
            <person name="Alm E.J."/>
        </authorList>
    </citation>
    <scope>NUCLEOTIDE SEQUENCE [LARGE SCALE GENOMIC DNA]</scope>
    <source>
        <strain evidence="2 5">BIOML-A2</strain>
    </source>
</reference>
<dbReference type="Proteomes" id="UP000184089">
    <property type="component" value="Unassembled WGS sequence"/>
</dbReference>
<evidence type="ECO:0000313" key="2">
    <source>
        <dbReference type="EMBL" id="MZL69448.1"/>
    </source>
</evidence>
<dbReference type="AlphaFoldDB" id="A0AAQ1MBI9"/>
<evidence type="ECO:0000259" key="1">
    <source>
        <dbReference type="Pfam" id="PF10105"/>
    </source>
</evidence>
<organism evidence="3 4">
    <name type="scientific">Bittarella massiliensis</name>
    <name type="common">ex Durand et al. 2017</name>
    <dbReference type="NCBI Taxonomy" id="1720313"/>
    <lineage>
        <taxon>Bacteria</taxon>
        <taxon>Bacillati</taxon>
        <taxon>Bacillota</taxon>
        <taxon>Clostridia</taxon>
        <taxon>Eubacteriales</taxon>
        <taxon>Oscillospiraceae</taxon>
        <taxon>Bittarella (ex Durand et al. 2017)</taxon>
    </lineage>
</organism>
<protein>
    <submittedName>
        <fullName evidence="2">DUF2344 domain-containing protein</fullName>
    </submittedName>
    <submittedName>
        <fullName evidence="3">Radical SAM-linked protein</fullName>
    </submittedName>
</protein>
<dbReference type="InterPro" id="IPR018768">
    <property type="entry name" value="DUF2344"/>
</dbReference>
<comment type="caution">
    <text evidence="3">The sequence shown here is derived from an EMBL/GenBank/DDBJ whole genome shotgun (WGS) entry which is preliminary data.</text>
</comment>
<dbReference type="Pfam" id="PF10105">
    <property type="entry name" value="DUF2344"/>
    <property type="match status" value="1"/>
</dbReference>
<evidence type="ECO:0000313" key="5">
    <source>
        <dbReference type="Proteomes" id="UP000474718"/>
    </source>
</evidence>
<evidence type="ECO:0000313" key="3">
    <source>
        <dbReference type="EMBL" id="SHF74634.1"/>
    </source>
</evidence>
<dbReference type="EMBL" id="FQVY01000001">
    <property type="protein sequence ID" value="SHF74634.1"/>
    <property type="molecule type" value="Genomic_DNA"/>
</dbReference>
<dbReference type="NCBIfam" id="TIGR03936">
    <property type="entry name" value="sam_1_link_chp"/>
    <property type="match status" value="1"/>
</dbReference>
<name>A0AAQ1MBI9_9FIRM</name>
<keyword evidence="5" id="KW-1185">Reference proteome</keyword>
<gene>
    <name evidence="2" type="ORF">GT747_06670</name>
    <name evidence="3" type="ORF">SAMN05444424_0539</name>
</gene>
<evidence type="ECO:0000313" key="4">
    <source>
        <dbReference type="Proteomes" id="UP000184089"/>
    </source>
</evidence>
<reference evidence="4" key="2">
    <citation type="submission" date="2016-11" db="EMBL/GenBank/DDBJ databases">
        <authorList>
            <person name="Jaros S."/>
            <person name="Januszkiewicz K."/>
            <person name="Wedrychowicz H."/>
        </authorList>
    </citation>
    <scope>NUCLEOTIDE SEQUENCE [LARGE SCALE GENOMIC DNA]</scope>
    <source>
        <strain evidence="4">DSM 4029</strain>
    </source>
</reference>
<dbReference type="EMBL" id="WWVX01000004">
    <property type="protein sequence ID" value="MZL69448.1"/>
    <property type="molecule type" value="Genomic_DNA"/>
</dbReference>
<accession>A0AAQ1MBI9</accession>
<feature type="domain" description="DUF2344" evidence="1">
    <location>
        <begin position="7"/>
        <end position="185"/>
    </location>
</feature>
<reference evidence="3" key="1">
    <citation type="submission" date="2016-11" db="EMBL/GenBank/DDBJ databases">
        <authorList>
            <person name="Varghese N."/>
            <person name="Submissions S."/>
        </authorList>
    </citation>
    <scope>NUCLEOTIDE SEQUENCE</scope>
    <source>
        <strain evidence="3">DSM 4029</strain>
    </source>
</reference>
<dbReference type="Proteomes" id="UP000474718">
    <property type="component" value="Unassembled WGS sequence"/>
</dbReference>